<accession>A0ABU8NJS3</accession>
<proteinExistence type="predicted"/>
<evidence type="ECO:0000313" key="2">
    <source>
        <dbReference type="Proteomes" id="UP001378956"/>
    </source>
</evidence>
<protein>
    <recommendedName>
        <fullName evidence="3">Phage protein</fullName>
    </recommendedName>
</protein>
<gene>
    <name evidence="1" type="ORF">WAE58_03590</name>
</gene>
<dbReference type="RefSeq" id="WP_161662271.1">
    <property type="nucleotide sequence ID" value="NZ_CBFGNQ010000024.1"/>
</dbReference>
<dbReference type="EMBL" id="JBBEUB010000001">
    <property type="protein sequence ID" value="MEJ2901488.1"/>
    <property type="molecule type" value="Genomic_DNA"/>
</dbReference>
<organism evidence="1 2">
    <name type="scientific">Pedobacter panaciterrae</name>
    <dbReference type="NCBI Taxonomy" id="363849"/>
    <lineage>
        <taxon>Bacteria</taxon>
        <taxon>Pseudomonadati</taxon>
        <taxon>Bacteroidota</taxon>
        <taxon>Sphingobacteriia</taxon>
        <taxon>Sphingobacteriales</taxon>
        <taxon>Sphingobacteriaceae</taxon>
        <taxon>Pedobacter</taxon>
    </lineage>
</organism>
<dbReference type="Proteomes" id="UP001378956">
    <property type="component" value="Unassembled WGS sequence"/>
</dbReference>
<sequence length="52" mass="5952">MTETEYLEFCKNQITGPLKEEDIITMLTAWGAINYSLGYKNALLDHDIEANE</sequence>
<keyword evidence="2" id="KW-1185">Reference proteome</keyword>
<comment type="caution">
    <text evidence="1">The sequence shown here is derived from an EMBL/GenBank/DDBJ whole genome shotgun (WGS) entry which is preliminary data.</text>
</comment>
<reference evidence="1 2" key="1">
    <citation type="submission" date="2024-03" db="EMBL/GenBank/DDBJ databases">
        <title>Sequence of Lycoming College Course Isolates.</title>
        <authorList>
            <person name="Plotts O."/>
            <person name="Newman J."/>
        </authorList>
    </citation>
    <scope>NUCLEOTIDE SEQUENCE [LARGE SCALE GENOMIC DNA]</scope>
    <source>
        <strain evidence="1 2">CJB-3</strain>
    </source>
</reference>
<evidence type="ECO:0000313" key="1">
    <source>
        <dbReference type="EMBL" id="MEJ2901488.1"/>
    </source>
</evidence>
<evidence type="ECO:0008006" key="3">
    <source>
        <dbReference type="Google" id="ProtNLM"/>
    </source>
</evidence>
<name>A0ABU8NJS3_9SPHI</name>